<evidence type="ECO:0000256" key="3">
    <source>
        <dbReference type="RuleBase" id="RU000363"/>
    </source>
</evidence>
<proteinExistence type="inferred from homology"/>
<reference evidence="4" key="2">
    <citation type="submission" date="2020-09" db="EMBL/GenBank/DDBJ databases">
        <authorList>
            <person name="Sun Q."/>
            <person name="Sedlacek I."/>
        </authorList>
    </citation>
    <scope>NUCLEOTIDE SEQUENCE</scope>
    <source>
        <strain evidence="4">CCM 8711</strain>
    </source>
</reference>
<dbReference type="Pfam" id="PF00106">
    <property type="entry name" value="adh_short"/>
    <property type="match status" value="1"/>
</dbReference>
<dbReference type="AlphaFoldDB" id="A0A917MZC2"/>
<dbReference type="Proteomes" id="UP000662074">
    <property type="component" value="Unassembled WGS sequence"/>
</dbReference>
<keyword evidence="5" id="KW-1185">Reference proteome</keyword>
<dbReference type="InterPro" id="IPR036291">
    <property type="entry name" value="NAD(P)-bd_dom_sf"/>
</dbReference>
<keyword evidence="2" id="KW-0560">Oxidoreductase</keyword>
<accession>A0A917MZC2</accession>
<gene>
    <name evidence="4" type="primary">dltE</name>
    <name evidence="4" type="ORF">GCM10011425_00430</name>
</gene>
<dbReference type="CDD" id="cd05370">
    <property type="entry name" value="SDR_c2"/>
    <property type="match status" value="1"/>
</dbReference>
<comment type="similarity">
    <text evidence="1 3">Belongs to the short-chain dehydrogenases/reductases (SDR) family.</text>
</comment>
<evidence type="ECO:0000313" key="4">
    <source>
        <dbReference type="EMBL" id="GGI48831.1"/>
    </source>
</evidence>
<reference evidence="4" key="1">
    <citation type="journal article" date="2014" name="Int. J. Syst. Evol. Microbiol.">
        <title>Complete genome sequence of Corynebacterium casei LMG S-19264T (=DSM 44701T), isolated from a smear-ripened cheese.</title>
        <authorList>
            <consortium name="US DOE Joint Genome Institute (JGI-PGF)"/>
            <person name="Walter F."/>
            <person name="Albersmeier A."/>
            <person name="Kalinowski J."/>
            <person name="Ruckert C."/>
        </authorList>
    </citation>
    <scope>NUCLEOTIDE SEQUENCE</scope>
    <source>
        <strain evidence="4">CCM 8711</strain>
    </source>
</reference>
<evidence type="ECO:0000256" key="2">
    <source>
        <dbReference type="ARBA" id="ARBA00023002"/>
    </source>
</evidence>
<dbReference type="InterPro" id="IPR002347">
    <property type="entry name" value="SDR_fam"/>
</dbReference>
<dbReference type="RefSeq" id="WP_188412699.1">
    <property type="nucleotide sequence ID" value="NZ_BMDO01000001.1"/>
</dbReference>
<dbReference type="PANTHER" id="PTHR44196:SF1">
    <property type="entry name" value="DEHYDROGENASE_REDUCTASE SDR FAMILY MEMBER 7B"/>
    <property type="match status" value="1"/>
</dbReference>
<dbReference type="PANTHER" id="PTHR44196">
    <property type="entry name" value="DEHYDROGENASE/REDUCTASE SDR FAMILY MEMBER 7B"/>
    <property type="match status" value="1"/>
</dbReference>
<name>A0A917MZC2_9SPHI</name>
<dbReference type="PROSITE" id="PS00061">
    <property type="entry name" value="ADH_SHORT"/>
    <property type="match status" value="1"/>
</dbReference>
<evidence type="ECO:0000256" key="1">
    <source>
        <dbReference type="ARBA" id="ARBA00006484"/>
    </source>
</evidence>
<protein>
    <submittedName>
        <fullName evidence="4">Oxidoreductase DltE</fullName>
    </submittedName>
</protein>
<dbReference type="PRINTS" id="PR00080">
    <property type="entry name" value="SDRFAMILY"/>
</dbReference>
<sequence length="244" mass="27092">MQLSHNTILITGGTSGIGLAFAKEFKQRDNTVIICGRREDKLEQIMLQHPGIITHVCDVADEKQREELVEWLVTNYPDVNVLINNAGIQLDTDLTNPCNLDRVRAEIETNLVAPIHLSSLMAPHLRDKNGAAIINISSGLAFAPLAFMPVYCATKAAIHSISLSLRHQLKDTHVKVFEIAPPSVDTELGHDRREDKDQSHGGIPVDEFLAGAIEALQNDVYEAAIGQAQQLREKREELFEMMNK</sequence>
<comment type="caution">
    <text evidence="4">The sequence shown here is derived from an EMBL/GenBank/DDBJ whole genome shotgun (WGS) entry which is preliminary data.</text>
</comment>
<dbReference type="SUPFAM" id="SSF51735">
    <property type="entry name" value="NAD(P)-binding Rossmann-fold domains"/>
    <property type="match status" value="1"/>
</dbReference>
<dbReference type="GO" id="GO:0016020">
    <property type="term" value="C:membrane"/>
    <property type="evidence" value="ECO:0007669"/>
    <property type="project" value="TreeGrafter"/>
</dbReference>
<organism evidence="4 5">
    <name type="scientific">Mucilaginibacter galii</name>
    <dbReference type="NCBI Taxonomy" id="2005073"/>
    <lineage>
        <taxon>Bacteria</taxon>
        <taxon>Pseudomonadati</taxon>
        <taxon>Bacteroidota</taxon>
        <taxon>Sphingobacteriia</taxon>
        <taxon>Sphingobacteriales</taxon>
        <taxon>Sphingobacteriaceae</taxon>
        <taxon>Mucilaginibacter</taxon>
    </lineage>
</organism>
<dbReference type="EMBL" id="BMDO01000001">
    <property type="protein sequence ID" value="GGI48831.1"/>
    <property type="molecule type" value="Genomic_DNA"/>
</dbReference>
<dbReference type="PRINTS" id="PR00081">
    <property type="entry name" value="GDHRDH"/>
</dbReference>
<dbReference type="GO" id="GO:0016491">
    <property type="term" value="F:oxidoreductase activity"/>
    <property type="evidence" value="ECO:0007669"/>
    <property type="project" value="UniProtKB-KW"/>
</dbReference>
<evidence type="ECO:0000313" key="5">
    <source>
        <dbReference type="Proteomes" id="UP000662074"/>
    </source>
</evidence>
<dbReference type="InterPro" id="IPR020904">
    <property type="entry name" value="Sc_DH/Rdtase_CS"/>
</dbReference>
<dbReference type="Gene3D" id="3.40.50.720">
    <property type="entry name" value="NAD(P)-binding Rossmann-like Domain"/>
    <property type="match status" value="1"/>
</dbReference>